<accession>A0A366HR85</accession>
<dbReference type="SUPFAM" id="SSF55729">
    <property type="entry name" value="Acyl-CoA N-acyltransferases (Nat)"/>
    <property type="match status" value="1"/>
</dbReference>
<dbReference type="RefSeq" id="WP_113957716.1">
    <property type="nucleotide sequence ID" value="NZ_QNRR01000002.1"/>
</dbReference>
<sequence>MELPQGCKFIEGHESMDYPLVHAWLSSSYWTPGIERERIERAAKNSALVLGVEDAEGTQVAFLRIVSDKTRFAYVCDVWVADSHRGLGLARTMVRHAMEHPEFATVSTWTLGTKDAQGVYEPLGFRDVKEEGAYPYTWMVCRKN</sequence>
<dbReference type="EMBL" id="QNRR01000002">
    <property type="protein sequence ID" value="RBP46185.1"/>
    <property type="molecule type" value="Genomic_DNA"/>
</dbReference>
<dbReference type="InterPro" id="IPR053144">
    <property type="entry name" value="Acetyltransferase_Butenolide"/>
</dbReference>
<feature type="domain" description="N-acetyltransferase" evidence="1">
    <location>
        <begin position="8"/>
        <end position="144"/>
    </location>
</feature>
<comment type="caution">
    <text evidence="2">The sequence shown here is derived from an EMBL/GenBank/DDBJ whole genome shotgun (WGS) entry which is preliminary data.</text>
</comment>
<keyword evidence="3" id="KW-1185">Reference proteome</keyword>
<protein>
    <submittedName>
        <fullName evidence="2">Acetyltransferase (GNAT) family protein</fullName>
    </submittedName>
</protein>
<dbReference type="InterPro" id="IPR000182">
    <property type="entry name" value="GNAT_dom"/>
</dbReference>
<dbReference type="Gene3D" id="3.40.630.30">
    <property type="match status" value="1"/>
</dbReference>
<evidence type="ECO:0000259" key="1">
    <source>
        <dbReference type="PROSITE" id="PS51186"/>
    </source>
</evidence>
<dbReference type="PROSITE" id="PS51186">
    <property type="entry name" value="GNAT"/>
    <property type="match status" value="1"/>
</dbReference>
<name>A0A366HR85_9BACT</name>
<dbReference type="InterPro" id="IPR016181">
    <property type="entry name" value="Acyl_CoA_acyltransferase"/>
</dbReference>
<dbReference type="Pfam" id="PF00583">
    <property type="entry name" value="Acetyltransf_1"/>
    <property type="match status" value="1"/>
</dbReference>
<dbReference type="CDD" id="cd04301">
    <property type="entry name" value="NAT_SF"/>
    <property type="match status" value="1"/>
</dbReference>
<dbReference type="Proteomes" id="UP000253426">
    <property type="component" value="Unassembled WGS sequence"/>
</dbReference>
<dbReference type="OrthoDB" id="3216107at2"/>
<evidence type="ECO:0000313" key="2">
    <source>
        <dbReference type="EMBL" id="RBP46185.1"/>
    </source>
</evidence>
<dbReference type="PANTHER" id="PTHR43233:SF1">
    <property type="entry name" value="FAMILY N-ACETYLTRANSFERASE, PUTATIVE (AFU_ORTHOLOGUE AFUA_6G03350)-RELATED"/>
    <property type="match status" value="1"/>
</dbReference>
<dbReference type="GO" id="GO:0016747">
    <property type="term" value="F:acyltransferase activity, transferring groups other than amino-acyl groups"/>
    <property type="evidence" value="ECO:0007669"/>
    <property type="project" value="InterPro"/>
</dbReference>
<gene>
    <name evidence="2" type="ORF">DES53_102571</name>
</gene>
<evidence type="ECO:0000313" key="3">
    <source>
        <dbReference type="Proteomes" id="UP000253426"/>
    </source>
</evidence>
<organism evidence="2 3">
    <name type="scientific">Roseimicrobium gellanilyticum</name>
    <dbReference type="NCBI Taxonomy" id="748857"/>
    <lineage>
        <taxon>Bacteria</taxon>
        <taxon>Pseudomonadati</taxon>
        <taxon>Verrucomicrobiota</taxon>
        <taxon>Verrucomicrobiia</taxon>
        <taxon>Verrucomicrobiales</taxon>
        <taxon>Verrucomicrobiaceae</taxon>
        <taxon>Roseimicrobium</taxon>
    </lineage>
</organism>
<keyword evidence="2" id="KW-0808">Transferase</keyword>
<dbReference type="AlphaFoldDB" id="A0A366HR85"/>
<dbReference type="PANTHER" id="PTHR43233">
    <property type="entry name" value="FAMILY N-ACETYLTRANSFERASE, PUTATIVE (AFU_ORTHOLOGUE AFUA_6G03350)-RELATED"/>
    <property type="match status" value="1"/>
</dbReference>
<reference evidence="2 3" key="1">
    <citation type="submission" date="2018-06" db="EMBL/GenBank/DDBJ databases">
        <title>Genomic Encyclopedia of Type Strains, Phase IV (KMG-IV): sequencing the most valuable type-strain genomes for metagenomic binning, comparative biology and taxonomic classification.</title>
        <authorList>
            <person name="Goeker M."/>
        </authorList>
    </citation>
    <scope>NUCLEOTIDE SEQUENCE [LARGE SCALE GENOMIC DNA]</scope>
    <source>
        <strain evidence="2 3">DSM 25532</strain>
    </source>
</reference>
<proteinExistence type="predicted"/>